<gene>
    <name evidence="2" type="ORF">HDC11198</name>
</gene>
<protein>
    <submittedName>
        <fullName evidence="2">HDC11198</fullName>
    </submittedName>
</protein>
<dbReference type="AlphaFoldDB" id="Q6IKX4"/>
<evidence type="ECO:0000256" key="1">
    <source>
        <dbReference type="SAM" id="MobiDB-lite"/>
    </source>
</evidence>
<feature type="compositionally biased region" description="Low complexity" evidence="1">
    <location>
        <begin position="64"/>
        <end position="75"/>
    </location>
</feature>
<reference evidence="2" key="1">
    <citation type="journal article" date="2003" name="Genome Biol.">
        <title>An integrated gene annotation and transcriptional profiling approach towards the full gene content of the Drosophila genome.</title>
        <authorList>
            <person name="Hild M."/>
            <person name="Beckmann B."/>
            <person name="Haas S.A."/>
            <person name="Koch B."/>
            <person name="Solovyev V."/>
            <person name="Busold C."/>
            <person name="Fellenberg K."/>
            <person name="Boutros M."/>
            <person name="Vingron M."/>
            <person name="Sauer F."/>
            <person name="Hoheisel J.D."/>
            <person name="Paro R."/>
        </authorList>
    </citation>
    <scope>NUCLEOTIDE SEQUENCE</scope>
</reference>
<name>Q6IKX4_DROME</name>
<accession>Q6IKX4</accession>
<sequence length="153" mass="18401">MALGECTECMQQMQHPKLQLATGKMQQQHCLCGPPLPNFRETEKNKCKMCNAPRLTDLWNLQQKQLHQQQPQSQQRHQHQHQHQRQWKTKANGVERFSYFWWEEVKGIYPKIPFGTDEISRWSCNFRAIKNNRRLLMDWTRSRTRVTVIRGMP</sequence>
<dbReference type="EMBL" id="BK002242">
    <property type="protein sequence ID" value="DAA03085.1"/>
    <property type="molecule type" value="Genomic_DNA"/>
</dbReference>
<evidence type="ECO:0000313" key="2">
    <source>
        <dbReference type="EMBL" id="DAA03085.1"/>
    </source>
</evidence>
<feature type="region of interest" description="Disordered" evidence="1">
    <location>
        <begin position="64"/>
        <end position="88"/>
    </location>
</feature>
<proteinExistence type="predicted"/>
<organism evidence="2">
    <name type="scientific">Drosophila melanogaster</name>
    <name type="common">Fruit fly</name>
    <dbReference type="NCBI Taxonomy" id="7227"/>
    <lineage>
        <taxon>Eukaryota</taxon>
        <taxon>Metazoa</taxon>
        <taxon>Ecdysozoa</taxon>
        <taxon>Arthropoda</taxon>
        <taxon>Hexapoda</taxon>
        <taxon>Insecta</taxon>
        <taxon>Pterygota</taxon>
        <taxon>Neoptera</taxon>
        <taxon>Endopterygota</taxon>
        <taxon>Diptera</taxon>
        <taxon>Brachycera</taxon>
        <taxon>Muscomorpha</taxon>
        <taxon>Ephydroidea</taxon>
        <taxon>Drosophilidae</taxon>
        <taxon>Drosophila</taxon>
        <taxon>Sophophora</taxon>
    </lineage>
</organism>
<feature type="compositionally biased region" description="Basic residues" evidence="1">
    <location>
        <begin position="76"/>
        <end position="88"/>
    </location>
</feature>